<name>A0AAV9TK01_9PEZI</name>
<dbReference type="EMBL" id="JASAOK010000016">
    <property type="protein sequence ID" value="KAK6223162.1"/>
    <property type="molecule type" value="Genomic_DNA"/>
</dbReference>
<comment type="caution">
    <text evidence="2">The sequence shown here is derived from an EMBL/GenBank/DDBJ whole genome shotgun (WGS) entry which is preliminary data.</text>
</comment>
<evidence type="ECO:0000313" key="3">
    <source>
        <dbReference type="Proteomes" id="UP001327957"/>
    </source>
</evidence>
<evidence type="ECO:0008006" key="4">
    <source>
        <dbReference type="Google" id="ProtNLM"/>
    </source>
</evidence>
<feature type="chain" id="PRO_5043395882" description="Natterin-like protein" evidence="1">
    <location>
        <begin position="25"/>
        <end position="442"/>
    </location>
</feature>
<evidence type="ECO:0000313" key="2">
    <source>
        <dbReference type="EMBL" id="KAK6223162.1"/>
    </source>
</evidence>
<dbReference type="AlphaFoldDB" id="A0AAV9TK01"/>
<sequence>MSYNSFSLKHILLGATLLHGLTLASPIGDLAPRAVKVVDAPIAEITPNVIHHGPLDDEGLRRLKDSLISPARRRSMPEPHRVKRQLTPTSTIQGSLTVTTKDAFVSIDVGELDLIDSDSANCHSQVINGPVNGIQMFMGAANIRAMNVTSATGNTTQILSNLTDTSKDAGVFVFDANDKIKEFSIRESRGTLHGFSFTTESGKSYTADATALKDPPPMVKVPIGSGILARIRVEYCDVGLFGHIGFDFLDELQSVSISNIAYSGFTNDFMPAGPGQTMTVGSQIVDNRNSSAEQIITLWTTDTVTKSRTVSVSNMWNIGTTHTIEAEVSVPFIGKSKTTHAFTWGFTRTTGTEETESETLTKTATINLKCPPFKYCVGSSFFTIFKLDVDIEATFRAKTKTGHDFSWMQKGRYKGADSLALQLQVDEADNVIAKRATKIKQS</sequence>
<accession>A0AAV9TK01</accession>
<protein>
    <recommendedName>
        <fullName evidence="4">Natterin-like protein</fullName>
    </recommendedName>
</protein>
<feature type="signal peptide" evidence="1">
    <location>
        <begin position="1"/>
        <end position="24"/>
    </location>
</feature>
<keyword evidence="1" id="KW-0732">Signal</keyword>
<dbReference type="Proteomes" id="UP001327957">
    <property type="component" value="Unassembled WGS sequence"/>
</dbReference>
<reference evidence="2 3" key="1">
    <citation type="submission" date="2023-04" db="EMBL/GenBank/DDBJ databases">
        <title>Colletotrichum tabacum stain YC1 causing leaf anthracnose on Nicotiana tabacum(L.) cv.</title>
        <authorList>
            <person name="Ji Z."/>
            <person name="Wang M."/>
            <person name="Zhang J."/>
            <person name="Wang N."/>
            <person name="Zhou Z."/>
        </authorList>
    </citation>
    <scope>NUCLEOTIDE SEQUENCE [LARGE SCALE GENOMIC DNA]</scope>
    <source>
        <strain evidence="2 3">YC1</strain>
    </source>
</reference>
<keyword evidence="3" id="KW-1185">Reference proteome</keyword>
<evidence type="ECO:0000256" key="1">
    <source>
        <dbReference type="SAM" id="SignalP"/>
    </source>
</evidence>
<dbReference type="Gene3D" id="2.170.15.10">
    <property type="entry name" value="Proaerolysin, chain A, domain 3"/>
    <property type="match status" value="1"/>
</dbReference>
<organism evidence="2 3">
    <name type="scientific">Colletotrichum tabaci</name>
    <dbReference type="NCBI Taxonomy" id="1209068"/>
    <lineage>
        <taxon>Eukaryota</taxon>
        <taxon>Fungi</taxon>
        <taxon>Dikarya</taxon>
        <taxon>Ascomycota</taxon>
        <taxon>Pezizomycotina</taxon>
        <taxon>Sordariomycetes</taxon>
        <taxon>Hypocreomycetidae</taxon>
        <taxon>Glomerellales</taxon>
        <taxon>Glomerellaceae</taxon>
        <taxon>Colletotrichum</taxon>
        <taxon>Colletotrichum destructivum species complex</taxon>
    </lineage>
</organism>
<gene>
    <name evidence="2" type="ORF">QIS74_04007</name>
</gene>
<dbReference type="SUPFAM" id="SSF56973">
    <property type="entry name" value="Aerolisin/ETX pore-forming domain"/>
    <property type="match status" value="1"/>
</dbReference>
<proteinExistence type="predicted"/>